<proteinExistence type="predicted"/>
<reference evidence="1" key="1">
    <citation type="journal article" date="2020" name="Nature">
        <title>Giant virus diversity and host interactions through global metagenomics.</title>
        <authorList>
            <person name="Schulz F."/>
            <person name="Roux S."/>
            <person name="Paez-Espino D."/>
            <person name="Jungbluth S."/>
            <person name="Walsh D.A."/>
            <person name="Denef V.J."/>
            <person name="McMahon K.D."/>
            <person name="Konstantinidis K.T."/>
            <person name="Eloe-Fadrosh E.A."/>
            <person name="Kyrpides N.C."/>
            <person name="Woyke T."/>
        </authorList>
    </citation>
    <scope>NUCLEOTIDE SEQUENCE</scope>
    <source>
        <strain evidence="1">GVMAG-M-3300027763-16</strain>
    </source>
</reference>
<dbReference type="EMBL" id="MN740452">
    <property type="protein sequence ID" value="QHU27249.1"/>
    <property type="molecule type" value="Genomic_DNA"/>
</dbReference>
<evidence type="ECO:0000313" key="1">
    <source>
        <dbReference type="EMBL" id="QHU27249.1"/>
    </source>
</evidence>
<sequence length="146" mass="17460">MLFNNYKIDKIPVIKSICKNILEGFLAKRDSFNMRDECNLLTDYIKEVMDSKSKIEKENAMNSMSNIYEDVYYKRLMEQMGDYYDISDPLLVICDNIIKYHFRDLFIYGWDDHVDGIWRREKVLEDIDDLYNIHISTSQPFLLSSL</sequence>
<organism evidence="1">
    <name type="scientific">viral metagenome</name>
    <dbReference type="NCBI Taxonomy" id="1070528"/>
    <lineage>
        <taxon>unclassified sequences</taxon>
        <taxon>metagenomes</taxon>
        <taxon>organismal metagenomes</taxon>
    </lineage>
</organism>
<accession>A0A6C0L8A8</accession>
<protein>
    <submittedName>
        <fullName evidence="1">Uncharacterized protein</fullName>
    </submittedName>
</protein>
<name>A0A6C0L8A8_9ZZZZ</name>
<dbReference type="AlphaFoldDB" id="A0A6C0L8A8"/>